<keyword evidence="2 4" id="KW-0496">Mitochondrion</keyword>
<dbReference type="OrthoDB" id="284292at2759"/>
<keyword evidence="6" id="KW-1185">Reference proteome</keyword>
<dbReference type="InParanoid" id="I6ND97"/>
<dbReference type="GeneID" id="11470747"/>
<dbReference type="eggNOG" id="KOG3326">
    <property type="taxonomic scope" value="Eukaryota"/>
</dbReference>
<protein>
    <recommendedName>
        <fullName evidence="4">Succinate dehydrogenase assembly factor 2, mitochondrial</fullName>
        <shortName evidence="4">SDH assembly factor 2</shortName>
        <shortName evidence="4">SDHAF2</shortName>
    </recommendedName>
</protein>
<dbReference type="GO" id="GO:0034553">
    <property type="term" value="P:mitochondrial respiratory chain complex II assembly"/>
    <property type="evidence" value="ECO:0007669"/>
    <property type="project" value="EnsemblFungi"/>
</dbReference>
<evidence type="ECO:0000256" key="2">
    <source>
        <dbReference type="ARBA" id="ARBA00023128"/>
    </source>
</evidence>
<sequence>MLSRTLVVRRTLPAAKFVVRNASYSMFRIGTLVNQPRNLTTKSKTETDDVLLRVKVAPIKRVGEDIEKKRARLIYQSRKRGILEADILLSGFAAKHLKVMSIEEINEYDQLLNELDWDIYYWATKNYTVTPLPEKWRNSVVLRKLQEYSENKEKKILKMPDLSEF</sequence>
<dbReference type="Proteomes" id="UP000006790">
    <property type="component" value="Chromosome 5"/>
</dbReference>
<dbReference type="InterPro" id="IPR028882">
    <property type="entry name" value="SDHAF2"/>
</dbReference>
<dbReference type="InterPro" id="IPR036714">
    <property type="entry name" value="SDH_sf"/>
</dbReference>
<accession>I6ND97</accession>
<evidence type="ECO:0000256" key="1">
    <source>
        <dbReference type="ARBA" id="ARBA00004305"/>
    </source>
</evidence>
<dbReference type="KEGG" id="erc:Ecym_5276"/>
<keyword evidence="3 4" id="KW-0143">Chaperone</keyword>
<dbReference type="EMBL" id="CP002501">
    <property type="protein sequence ID" value="AET40039.1"/>
    <property type="molecule type" value="Genomic_DNA"/>
</dbReference>
<name>I6ND97_ERECY</name>
<dbReference type="PANTHER" id="PTHR12469">
    <property type="entry name" value="PROTEIN EMI5 HOMOLOG, MITOCHONDRIAL"/>
    <property type="match status" value="1"/>
</dbReference>
<evidence type="ECO:0000313" key="5">
    <source>
        <dbReference type="EMBL" id="AET40039.1"/>
    </source>
</evidence>
<comment type="similarity">
    <text evidence="4">Belongs to the SDHAF2 family.</text>
</comment>
<gene>
    <name evidence="5" type="ordered locus">Ecym_5276</name>
</gene>
<comment type="function">
    <text evidence="4">Plays an essential role in the assembly of succinate dehydrogenase (SDH), an enzyme complex (also referred to as respiratory complex II) that is a component of both the tricarboxylic acid (TCA) cycle and the mitochondrial electron transport chain, and which couples the oxidation of succinate to fumarate with the reduction of ubiquinone (coenzyme Q) to ubiquinol. Required for flavinylation (covalent attachment of FAD) of the flavoprotein subunit of the SDH catalytic dimer.</text>
</comment>
<proteinExistence type="inferred from homology"/>
<dbReference type="HAMAP" id="MF_03057">
    <property type="entry name" value="SDHAF2"/>
    <property type="match status" value="1"/>
</dbReference>
<dbReference type="FunFam" id="1.10.150.250:FF:000002">
    <property type="entry name" value="Succinate dehydrogenase assembly factor 2, mitochondrial"/>
    <property type="match status" value="1"/>
</dbReference>
<organism evidence="5 6">
    <name type="scientific">Eremothecium cymbalariae (strain CBS 270.75 / DBVPG 7215 / KCTC 17166 / NRRL Y-17582)</name>
    <name type="common">Yeast</name>
    <dbReference type="NCBI Taxonomy" id="931890"/>
    <lineage>
        <taxon>Eukaryota</taxon>
        <taxon>Fungi</taxon>
        <taxon>Dikarya</taxon>
        <taxon>Ascomycota</taxon>
        <taxon>Saccharomycotina</taxon>
        <taxon>Saccharomycetes</taxon>
        <taxon>Saccharomycetales</taxon>
        <taxon>Saccharomycetaceae</taxon>
        <taxon>Eremothecium</taxon>
    </lineage>
</organism>
<evidence type="ECO:0000256" key="3">
    <source>
        <dbReference type="ARBA" id="ARBA00023186"/>
    </source>
</evidence>
<dbReference type="GO" id="GO:0005759">
    <property type="term" value="C:mitochondrial matrix"/>
    <property type="evidence" value="ECO:0007669"/>
    <property type="project" value="UniProtKB-SubCell"/>
</dbReference>
<dbReference type="FunCoup" id="I6ND97">
    <property type="interactions" value="317"/>
</dbReference>
<dbReference type="GO" id="GO:0006121">
    <property type="term" value="P:mitochondrial electron transport, succinate to ubiquinone"/>
    <property type="evidence" value="ECO:0007669"/>
    <property type="project" value="UniProtKB-UniRule"/>
</dbReference>
<dbReference type="STRING" id="931890.I6ND97"/>
<dbReference type="RefSeq" id="XP_003646856.1">
    <property type="nucleotide sequence ID" value="XM_003646808.1"/>
</dbReference>
<comment type="subunit">
    <text evidence="4">Interacts with the flavoprotein subunit within the SDH catalytic dimer.</text>
</comment>
<dbReference type="OMA" id="YGKPQNP"/>
<dbReference type="SUPFAM" id="SSF109910">
    <property type="entry name" value="YgfY-like"/>
    <property type="match status" value="1"/>
</dbReference>
<dbReference type="GO" id="GO:0006099">
    <property type="term" value="P:tricarboxylic acid cycle"/>
    <property type="evidence" value="ECO:0007669"/>
    <property type="project" value="EnsemblFungi"/>
</dbReference>
<dbReference type="Gene3D" id="1.10.150.250">
    <property type="entry name" value="Flavinator of succinate dehydrogenase"/>
    <property type="match status" value="1"/>
</dbReference>
<evidence type="ECO:0000256" key="4">
    <source>
        <dbReference type="HAMAP-Rule" id="MF_03057"/>
    </source>
</evidence>
<reference evidence="5 6" key="1">
    <citation type="journal article" date="2011" name="G3 (Bethesda)">
        <title>Genome evolution in the Eremothecium clade of the Saccharomyces complex revealed by comparative genomics.</title>
        <authorList>
            <person name="Wendland J."/>
            <person name="Walther A."/>
        </authorList>
    </citation>
    <scope>NUCLEOTIDE SEQUENCE [LARGE SCALE GENOMIC DNA]</scope>
    <source>
        <strain evidence="6">CBS 270.75 / DBVPG 7215 / KCTC 17166 / NRRL Y-17582</strain>
    </source>
</reference>
<dbReference type="InterPro" id="IPR005631">
    <property type="entry name" value="SDH"/>
</dbReference>
<dbReference type="PANTHER" id="PTHR12469:SF2">
    <property type="entry name" value="SUCCINATE DEHYDROGENASE ASSEMBLY FACTOR 2, MITOCHONDRIAL"/>
    <property type="match status" value="1"/>
</dbReference>
<evidence type="ECO:0000313" key="6">
    <source>
        <dbReference type="Proteomes" id="UP000006790"/>
    </source>
</evidence>
<dbReference type="AlphaFoldDB" id="I6ND97"/>
<comment type="subcellular location">
    <subcellularLocation>
        <location evidence="1 4">Mitochondrion matrix</location>
    </subcellularLocation>
</comment>
<dbReference type="Pfam" id="PF03937">
    <property type="entry name" value="Sdh5"/>
    <property type="match status" value="1"/>
</dbReference>
<dbReference type="HOGENOM" id="CLU_103054_0_1_1"/>